<dbReference type="RefSeq" id="WP_127340083.1">
    <property type="nucleotide sequence ID" value="NZ_QWDM01000015.1"/>
</dbReference>
<evidence type="ECO:0000313" key="2">
    <source>
        <dbReference type="Proteomes" id="UP000288102"/>
    </source>
</evidence>
<sequence>MKKSIFIKAWGLFRKFQMTFSQALIEAWKMAKREILIKAYNKIPSTKSLQKKKLEAKKLWQGIETITYPWRNQFVTNNSGAAGYYGIGKYNGD</sequence>
<evidence type="ECO:0000313" key="1">
    <source>
        <dbReference type="EMBL" id="RUT68640.1"/>
    </source>
</evidence>
<name>A0A434A2K7_9FLAO</name>
<gene>
    <name evidence="1" type="ORF">D0817_19975</name>
</gene>
<organism evidence="1 2">
    <name type="scientific">Flavobacterium cupreum</name>
    <dbReference type="NCBI Taxonomy" id="2133766"/>
    <lineage>
        <taxon>Bacteria</taxon>
        <taxon>Pseudomonadati</taxon>
        <taxon>Bacteroidota</taxon>
        <taxon>Flavobacteriia</taxon>
        <taxon>Flavobacteriales</taxon>
        <taxon>Flavobacteriaceae</taxon>
        <taxon>Flavobacterium</taxon>
    </lineage>
</organism>
<proteinExistence type="predicted"/>
<comment type="caution">
    <text evidence="1">The sequence shown here is derived from an EMBL/GenBank/DDBJ whole genome shotgun (WGS) entry which is preliminary data.</text>
</comment>
<reference evidence="2" key="1">
    <citation type="journal article" date="2019" name="Syst. Appl. Microbiol.">
        <title>Flavobacterium circumlabens sp. nov. and Flavobacterium cupreum sp. nov., two psychrotrophic species isolated from Antarctic environmental samples.</title>
        <authorList>
            <person name="Kralova S."/>
            <person name="Busse H.-J."/>
            <person name="Svec P."/>
            <person name="Maslanova I."/>
            <person name="Stankova E."/>
            <person name="Bartak M."/>
            <person name="Sedlacek I."/>
        </authorList>
    </citation>
    <scope>NUCLEOTIDE SEQUENCE [LARGE SCALE GENOMIC DNA]</scope>
    <source>
        <strain evidence="2">CCM 8825</strain>
    </source>
</reference>
<dbReference type="EMBL" id="QWDM01000015">
    <property type="protein sequence ID" value="RUT68640.1"/>
    <property type="molecule type" value="Genomic_DNA"/>
</dbReference>
<dbReference type="OrthoDB" id="965285at2"/>
<accession>A0A434A2K7</accession>
<keyword evidence="2" id="KW-1185">Reference proteome</keyword>
<protein>
    <submittedName>
        <fullName evidence="1">Uncharacterized protein</fullName>
    </submittedName>
</protein>
<dbReference type="AlphaFoldDB" id="A0A434A2K7"/>
<dbReference type="Proteomes" id="UP000288102">
    <property type="component" value="Unassembled WGS sequence"/>
</dbReference>